<dbReference type="Proteomes" id="UP000452235">
    <property type="component" value="Unassembled WGS sequence"/>
</dbReference>
<protein>
    <submittedName>
        <fullName evidence="1">Uncharacterized protein</fullName>
    </submittedName>
</protein>
<evidence type="ECO:0000313" key="1">
    <source>
        <dbReference type="EMBL" id="GFF20412.1"/>
    </source>
</evidence>
<gene>
    <name evidence="1" type="ORF">ATEIFO6365_0012016800</name>
</gene>
<keyword evidence="2" id="KW-1185">Reference proteome</keyword>
<organism evidence="1 2">
    <name type="scientific">Aspergillus terreus</name>
    <dbReference type="NCBI Taxonomy" id="33178"/>
    <lineage>
        <taxon>Eukaryota</taxon>
        <taxon>Fungi</taxon>
        <taxon>Dikarya</taxon>
        <taxon>Ascomycota</taxon>
        <taxon>Pezizomycotina</taxon>
        <taxon>Eurotiomycetes</taxon>
        <taxon>Eurotiomycetidae</taxon>
        <taxon>Eurotiales</taxon>
        <taxon>Aspergillaceae</taxon>
        <taxon>Aspergillus</taxon>
        <taxon>Aspergillus subgen. Circumdati</taxon>
    </lineage>
</organism>
<accession>A0A5M3ZBP9</accession>
<dbReference type="EMBL" id="BLJY01000012">
    <property type="protein sequence ID" value="GFF20412.1"/>
    <property type="molecule type" value="Genomic_DNA"/>
</dbReference>
<proteinExistence type="predicted"/>
<evidence type="ECO:0000313" key="2">
    <source>
        <dbReference type="Proteomes" id="UP000452235"/>
    </source>
</evidence>
<name>A0A5M3ZBP9_ASPTE</name>
<comment type="caution">
    <text evidence="1">The sequence shown here is derived from an EMBL/GenBank/DDBJ whole genome shotgun (WGS) entry which is preliminary data.</text>
</comment>
<reference evidence="1 2" key="1">
    <citation type="submission" date="2020-01" db="EMBL/GenBank/DDBJ databases">
        <title>Aspergillus terreus IFO 6365 whole genome shotgun sequence.</title>
        <authorList>
            <person name="Kanamasa S."/>
            <person name="Takahashi H."/>
        </authorList>
    </citation>
    <scope>NUCLEOTIDE SEQUENCE [LARGE SCALE GENOMIC DNA]</scope>
    <source>
        <strain evidence="1 2">IFO 6365</strain>
    </source>
</reference>
<sequence length="86" mass="9235">MEFTYTLFAAALAVGTQADTKYICETRDGSSYLLHANEFIDNLYAPPQGENLCNHTTNGCGRTNSGYSGSGGAGFMICCFRCSGDR</sequence>
<dbReference type="AlphaFoldDB" id="A0A5M3ZBP9"/>
<dbReference type="OrthoDB" id="4965949at2759"/>